<dbReference type="EMBL" id="JYON01000004">
    <property type="protein sequence ID" value="KJH72586.1"/>
    <property type="molecule type" value="Genomic_DNA"/>
</dbReference>
<dbReference type="PANTHER" id="PTHR39550">
    <property type="entry name" value="SLL0658 PROTEIN"/>
    <property type="match status" value="1"/>
</dbReference>
<dbReference type="OrthoDB" id="9796404at2"/>
<dbReference type="RefSeq" id="WP_045053646.1">
    <property type="nucleotide sequence ID" value="NZ_CAWMDP010000026.1"/>
</dbReference>
<dbReference type="InterPro" id="IPR021799">
    <property type="entry name" value="PIN-like_prokaryotic"/>
</dbReference>
<name>A0A0D8ZZD2_9CYAN</name>
<evidence type="ECO:0000313" key="2">
    <source>
        <dbReference type="Proteomes" id="UP000032452"/>
    </source>
</evidence>
<dbReference type="PANTHER" id="PTHR39550:SF1">
    <property type="entry name" value="SLL0658 PROTEIN"/>
    <property type="match status" value="1"/>
</dbReference>
<dbReference type="AlphaFoldDB" id="A0A0D8ZZD2"/>
<dbReference type="Pfam" id="PF11848">
    <property type="entry name" value="DUF3368"/>
    <property type="match status" value="1"/>
</dbReference>
<sequence>MIVISDTSAITNLAAIQHLHLLSQLYKQVIIPEAVYRELADIDPPVPGTLEIQAACWVSVKQITNRNVVERLQEQVSLDPGESEALALALELNADDLLLIDERRGRAEANRLGLRITGLLGILVEAKRKNLVAAVKPLMDALIATLEFRVSSALYQQILEIVNEAR</sequence>
<keyword evidence="2" id="KW-1185">Reference proteome</keyword>
<organism evidence="1 2">
    <name type="scientific">Aliterella atlantica CENA595</name>
    <dbReference type="NCBI Taxonomy" id="1618023"/>
    <lineage>
        <taxon>Bacteria</taxon>
        <taxon>Bacillati</taxon>
        <taxon>Cyanobacteriota</taxon>
        <taxon>Cyanophyceae</taxon>
        <taxon>Chroococcidiopsidales</taxon>
        <taxon>Aliterellaceae</taxon>
        <taxon>Aliterella</taxon>
    </lineage>
</organism>
<protein>
    <submittedName>
        <fullName evidence="1">Nucleic acid-binding protein</fullName>
    </submittedName>
</protein>
<accession>A0A0D8ZZD2</accession>
<comment type="caution">
    <text evidence="1">The sequence shown here is derived from an EMBL/GenBank/DDBJ whole genome shotgun (WGS) entry which is preliminary data.</text>
</comment>
<proteinExistence type="predicted"/>
<dbReference type="PATRIC" id="fig|1618023.3.peg.2252"/>
<dbReference type="STRING" id="1618023.UH38_05530"/>
<gene>
    <name evidence="1" type="ORF">UH38_05530</name>
</gene>
<reference evidence="1 2" key="1">
    <citation type="submission" date="2015-02" db="EMBL/GenBank/DDBJ databases">
        <title>Draft genome of a novel marine cyanobacterium (Chroococcales) isolated from South Atlantic Ocean.</title>
        <authorList>
            <person name="Rigonato J."/>
            <person name="Alvarenga D.O."/>
            <person name="Branco L.H."/>
            <person name="Varani A.M."/>
            <person name="Brandini F.P."/>
            <person name="Fiore M.F."/>
        </authorList>
    </citation>
    <scope>NUCLEOTIDE SEQUENCE [LARGE SCALE GENOMIC DNA]</scope>
    <source>
        <strain evidence="1 2">CENA595</strain>
    </source>
</reference>
<dbReference type="Proteomes" id="UP000032452">
    <property type="component" value="Unassembled WGS sequence"/>
</dbReference>
<evidence type="ECO:0000313" key="1">
    <source>
        <dbReference type="EMBL" id="KJH72586.1"/>
    </source>
</evidence>